<accession>A0A9X2JJW0</accession>
<feature type="compositionally biased region" description="Basic residues" evidence="1">
    <location>
        <begin position="323"/>
        <end position="333"/>
    </location>
</feature>
<protein>
    <submittedName>
        <fullName evidence="3">DUF1559 domain-containing protein</fullName>
    </submittedName>
</protein>
<evidence type="ECO:0000259" key="2">
    <source>
        <dbReference type="Pfam" id="PF07596"/>
    </source>
</evidence>
<gene>
    <name evidence="3" type="ORF">NG895_16255</name>
</gene>
<name>A0A9X2JJW0_9BACT</name>
<dbReference type="SUPFAM" id="SSF54523">
    <property type="entry name" value="Pili subunits"/>
    <property type="match status" value="1"/>
</dbReference>
<dbReference type="PANTHER" id="PTHR30093">
    <property type="entry name" value="GENERAL SECRETION PATHWAY PROTEIN G"/>
    <property type="match status" value="1"/>
</dbReference>
<sequence>MKKTDFRRRGFTLVELLVVIAIIGILVALLLPAVQAAREAARRTQCTNNLRQLAIAMLNYESAHGGLPSMAPSWTNADMQAKYSVGDIGAWYDDHGWYIPLMPYIEQADVEDLGDPDRPLSDSVNQLVRKAKLPMHSCPSDIGLQENEFNGGPDPGKWARVRTNYVVNAGNTVYGQHYVGNCPGAFPGCIEFLGSPFIPRKVGKLSKITDGTSNTLMMGEITVLPTTAGWGGPYSDAQTALGGQVFTGYHTPNTELPDALARQGEWWSTAQSGWVEQDLPTNASGSPDPPVALPGGSGGGGRRGSGSAPPVPADAGTDSNGHKQQHISLRSKHPGGVNVARCDGSIDFITDGIDRWTWNAMTSAAGGEVVNDNN</sequence>
<evidence type="ECO:0000313" key="4">
    <source>
        <dbReference type="Proteomes" id="UP001155241"/>
    </source>
</evidence>
<dbReference type="Pfam" id="PF07963">
    <property type="entry name" value="N_methyl"/>
    <property type="match status" value="1"/>
</dbReference>
<dbReference type="NCBIfam" id="TIGR04294">
    <property type="entry name" value="pre_pil_HX9DG"/>
    <property type="match status" value="1"/>
</dbReference>
<dbReference type="NCBIfam" id="TIGR02532">
    <property type="entry name" value="IV_pilin_GFxxxE"/>
    <property type="match status" value="1"/>
</dbReference>
<dbReference type="Proteomes" id="UP001155241">
    <property type="component" value="Unassembled WGS sequence"/>
</dbReference>
<dbReference type="Gene3D" id="3.30.700.10">
    <property type="entry name" value="Glycoprotein, Type 4 Pilin"/>
    <property type="match status" value="1"/>
</dbReference>
<evidence type="ECO:0000256" key="1">
    <source>
        <dbReference type="SAM" id="MobiDB-lite"/>
    </source>
</evidence>
<evidence type="ECO:0000313" key="3">
    <source>
        <dbReference type="EMBL" id="MCO6045464.1"/>
    </source>
</evidence>
<dbReference type="PROSITE" id="PS00409">
    <property type="entry name" value="PROKAR_NTER_METHYL"/>
    <property type="match status" value="1"/>
</dbReference>
<dbReference type="InterPro" id="IPR012902">
    <property type="entry name" value="N_methyl_site"/>
</dbReference>
<dbReference type="AlphaFoldDB" id="A0A9X2JJW0"/>
<keyword evidence="4" id="KW-1185">Reference proteome</keyword>
<feature type="compositionally biased region" description="Gly residues" evidence="1">
    <location>
        <begin position="295"/>
        <end position="304"/>
    </location>
</feature>
<reference evidence="3" key="1">
    <citation type="submission" date="2022-06" db="EMBL/GenBank/DDBJ databases">
        <title>Aeoliella straminimaris, a novel planctomycete from sediments.</title>
        <authorList>
            <person name="Vitorino I.R."/>
            <person name="Lage O.M."/>
        </authorList>
    </citation>
    <scope>NUCLEOTIDE SEQUENCE</scope>
    <source>
        <strain evidence="3">ICT_H6.2</strain>
    </source>
</reference>
<feature type="domain" description="DUF1559" evidence="2">
    <location>
        <begin position="35"/>
        <end position="355"/>
    </location>
</feature>
<dbReference type="RefSeq" id="WP_252853576.1">
    <property type="nucleotide sequence ID" value="NZ_JAMXLR010000055.1"/>
</dbReference>
<dbReference type="InterPro" id="IPR045584">
    <property type="entry name" value="Pilin-like"/>
</dbReference>
<dbReference type="EMBL" id="JAMXLR010000055">
    <property type="protein sequence ID" value="MCO6045464.1"/>
    <property type="molecule type" value="Genomic_DNA"/>
</dbReference>
<comment type="caution">
    <text evidence="3">The sequence shown here is derived from an EMBL/GenBank/DDBJ whole genome shotgun (WGS) entry which is preliminary data.</text>
</comment>
<dbReference type="Pfam" id="PF07596">
    <property type="entry name" value="SBP_bac_10"/>
    <property type="match status" value="1"/>
</dbReference>
<feature type="region of interest" description="Disordered" evidence="1">
    <location>
        <begin position="277"/>
        <end position="336"/>
    </location>
</feature>
<proteinExistence type="predicted"/>
<dbReference type="InterPro" id="IPR027558">
    <property type="entry name" value="Pre_pil_HX9DG_C"/>
</dbReference>
<dbReference type="PANTHER" id="PTHR30093:SF2">
    <property type="entry name" value="TYPE II SECRETION SYSTEM PROTEIN H"/>
    <property type="match status" value="1"/>
</dbReference>
<organism evidence="3 4">
    <name type="scientific">Aeoliella straminimaris</name>
    <dbReference type="NCBI Taxonomy" id="2954799"/>
    <lineage>
        <taxon>Bacteria</taxon>
        <taxon>Pseudomonadati</taxon>
        <taxon>Planctomycetota</taxon>
        <taxon>Planctomycetia</taxon>
        <taxon>Pirellulales</taxon>
        <taxon>Lacipirellulaceae</taxon>
        <taxon>Aeoliella</taxon>
    </lineage>
</organism>
<dbReference type="InterPro" id="IPR011453">
    <property type="entry name" value="DUF1559"/>
</dbReference>